<organism evidence="1 2">
    <name type="scientific">Streptomyces lannensis</name>
    <dbReference type="NCBI Taxonomy" id="766498"/>
    <lineage>
        <taxon>Bacteria</taxon>
        <taxon>Bacillati</taxon>
        <taxon>Actinomycetota</taxon>
        <taxon>Actinomycetes</taxon>
        <taxon>Kitasatosporales</taxon>
        <taxon>Streptomycetaceae</taxon>
        <taxon>Streptomyces</taxon>
    </lineage>
</organism>
<proteinExistence type="predicted"/>
<keyword evidence="2" id="KW-1185">Reference proteome</keyword>
<protein>
    <submittedName>
        <fullName evidence="1">Uncharacterized protein</fullName>
    </submittedName>
</protein>
<accession>A0ABP7K3V3</accession>
<reference evidence="2" key="1">
    <citation type="journal article" date="2019" name="Int. J. Syst. Evol. Microbiol.">
        <title>The Global Catalogue of Microorganisms (GCM) 10K type strain sequencing project: providing services to taxonomists for standard genome sequencing and annotation.</title>
        <authorList>
            <consortium name="The Broad Institute Genomics Platform"/>
            <consortium name="The Broad Institute Genome Sequencing Center for Infectious Disease"/>
            <person name="Wu L."/>
            <person name="Ma J."/>
        </authorList>
    </citation>
    <scope>NUCLEOTIDE SEQUENCE [LARGE SCALE GENOMIC DNA]</scope>
    <source>
        <strain evidence="2">JCM 16578</strain>
    </source>
</reference>
<evidence type="ECO:0000313" key="1">
    <source>
        <dbReference type="EMBL" id="GAA3862921.1"/>
    </source>
</evidence>
<comment type="caution">
    <text evidence="1">The sequence shown here is derived from an EMBL/GenBank/DDBJ whole genome shotgun (WGS) entry which is preliminary data.</text>
</comment>
<evidence type="ECO:0000313" key="2">
    <source>
        <dbReference type="Proteomes" id="UP001501563"/>
    </source>
</evidence>
<gene>
    <name evidence="1" type="ORF">GCM10022207_28380</name>
</gene>
<dbReference type="Proteomes" id="UP001501563">
    <property type="component" value="Unassembled WGS sequence"/>
</dbReference>
<sequence length="155" mass="16779">MGVPVTALASADAMWRSPVGRCTLSRRSTALEAPDVEAQFVCVRDEIGEVQVVLALQQQRVHGPERSLCRGGFGCLRSQGRVRVDIVEREVTPDVAHLRVGREQFAGDRLGRAAVRAFEVPVLDDCDRCVGSVPVTAARCRRAVPAFGEARAAAR</sequence>
<name>A0ABP7K3V3_9ACTN</name>
<dbReference type="EMBL" id="BAAAZA010000007">
    <property type="protein sequence ID" value="GAA3862921.1"/>
    <property type="molecule type" value="Genomic_DNA"/>
</dbReference>